<proteinExistence type="predicted"/>
<evidence type="ECO:0000313" key="2">
    <source>
        <dbReference type="Proteomes" id="UP001144323"/>
    </source>
</evidence>
<dbReference type="EMBL" id="BSEC01000001">
    <property type="protein sequence ID" value="GLI91475.1"/>
    <property type="molecule type" value="Genomic_DNA"/>
</dbReference>
<evidence type="ECO:0008006" key="3">
    <source>
        <dbReference type="Google" id="ProtNLM"/>
    </source>
</evidence>
<dbReference type="AlphaFoldDB" id="A0A9W6LQF0"/>
<sequence length="198" mass="22156">MSVNQLAANIFQDLIGELFDRKVMGNLYRPHYVERLVVKGLGEGFSLTSADWSGWDIEHSCGVRIEVKQSAALQTWTGRESVNGRTTPGSFDIAPRTGYFDGGSTLWVKHPGRPAQIYIFAWHPITELDVCDQRDPAQWRFFVTPACELPEKQKTISRRVVETRWSAVGFDELRNALLGAIDALKHSHPISGSEGSLL</sequence>
<organism evidence="1 2">
    <name type="scientific">Methylocystis echinoides</name>
    <dbReference type="NCBI Taxonomy" id="29468"/>
    <lineage>
        <taxon>Bacteria</taxon>
        <taxon>Pseudomonadati</taxon>
        <taxon>Pseudomonadota</taxon>
        <taxon>Alphaproteobacteria</taxon>
        <taxon>Hyphomicrobiales</taxon>
        <taxon>Methylocystaceae</taxon>
        <taxon>Methylocystis</taxon>
    </lineage>
</organism>
<protein>
    <recommendedName>
        <fullName evidence="3">Restriction endonuclease</fullName>
    </recommendedName>
</protein>
<evidence type="ECO:0000313" key="1">
    <source>
        <dbReference type="EMBL" id="GLI91475.1"/>
    </source>
</evidence>
<dbReference type="Proteomes" id="UP001144323">
    <property type="component" value="Unassembled WGS sequence"/>
</dbReference>
<keyword evidence="2" id="KW-1185">Reference proteome</keyword>
<comment type="caution">
    <text evidence="1">The sequence shown here is derived from an EMBL/GenBank/DDBJ whole genome shotgun (WGS) entry which is preliminary data.</text>
</comment>
<gene>
    <name evidence="1" type="ORF">LMG27198_04670</name>
</gene>
<accession>A0A9W6LQF0</accession>
<reference evidence="1" key="1">
    <citation type="journal article" date="2023" name="Int. J. Syst. Evol. Microbiol.">
        <title>Methylocystis iwaonis sp. nov., a type II methane-oxidizing bacterium from surface soil of a rice paddy field in Japan, and emended description of the genus Methylocystis (ex Whittenbury et al. 1970) Bowman et al. 1993.</title>
        <authorList>
            <person name="Kaise H."/>
            <person name="Sawadogo J.B."/>
            <person name="Alam M.S."/>
            <person name="Ueno C."/>
            <person name="Dianou D."/>
            <person name="Shinjo R."/>
            <person name="Asakawa S."/>
        </authorList>
    </citation>
    <scope>NUCLEOTIDE SEQUENCE</scope>
    <source>
        <strain evidence="1">LMG27198</strain>
    </source>
</reference>
<name>A0A9W6LQF0_9HYPH</name>
<dbReference type="RefSeq" id="WP_281800130.1">
    <property type="nucleotide sequence ID" value="NZ_BSEC01000001.1"/>
</dbReference>